<comment type="subcellular location">
    <subcellularLocation>
        <location evidence="1">Secreted</location>
    </subcellularLocation>
</comment>
<dbReference type="STRING" id="5601.A0A0D2E2Z8"/>
<evidence type="ECO:0000313" key="7">
    <source>
        <dbReference type="EMBL" id="KIW68712.1"/>
    </source>
</evidence>
<dbReference type="PANTHER" id="PTHR34043:SF3">
    <property type="entry name" value="ALPHA_BETA-HYDROLASES SUPERFAMILY PROTEIN"/>
    <property type="match status" value="1"/>
</dbReference>
<dbReference type="HOGENOM" id="CLU_031060_0_0_1"/>
<proteinExistence type="predicted"/>
<keyword evidence="8" id="KW-1185">Reference proteome</keyword>
<dbReference type="Gene3D" id="3.40.50.1820">
    <property type="entry name" value="alpha/beta hydrolase"/>
    <property type="match status" value="2"/>
</dbReference>
<dbReference type="GO" id="GO:0006629">
    <property type="term" value="P:lipid metabolic process"/>
    <property type="evidence" value="ECO:0007669"/>
    <property type="project" value="UniProtKB-KW"/>
</dbReference>
<name>A0A0D2E2Z8_9EURO</name>
<dbReference type="GO" id="GO:0005576">
    <property type="term" value="C:extracellular region"/>
    <property type="evidence" value="ECO:0007669"/>
    <property type="project" value="UniProtKB-SubCell"/>
</dbReference>
<dbReference type="PANTHER" id="PTHR34043">
    <property type="entry name" value="ALPHA/BETA-HYDROLASES SUPERFAMILY PROTEIN"/>
    <property type="match status" value="1"/>
</dbReference>
<gene>
    <name evidence="7" type="ORF">PV04_04636</name>
</gene>
<reference evidence="7 8" key="1">
    <citation type="submission" date="2015-01" db="EMBL/GenBank/DDBJ databases">
        <title>The Genome Sequence of Capronia semiimmersa CBS27337.</title>
        <authorList>
            <consortium name="The Broad Institute Genomics Platform"/>
            <person name="Cuomo C."/>
            <person name="de Hoog S."/>
            <person name="Gorbushina A."/>
            <person name="Stielow B."/>
            <person name="Teixiera M."/>
            <person name="Abouelleil A."/>
            <person name="Chapman S.B."/>
            <person name="Priest M."/>
            <person name="Young S.K."/>
            <person name="Wortman J."/>
            <person name="Nusbaum C."/>
            <person name="Birren B."/>
        </authorList>
    </citation>
    <scope>NUCLEOTIDE SEQUENCE [LARGE SCALE GENOMIC DNA]</scope>
    <source>
        <strain evidence="7 8">CBS 27337</strain>
    </source>
</reference>
<evidence type="ECO:0000259" key="6">
    <source>
        <dbReference type="Pfam" id="PF24708"/>
    </source>
</evidence>
<organism evidence="7 8">
    <name type="scientific">Phialophora macrospora</name>
    <dbReference type="NCBI Taxonomy" id="1851006"/>
    <lineage>
        <taxon>Eukaryota</taxon>
        <taxon>Fungi</taxon>
        <taxon>Dikarya</taxon>
        <taxon>Ascomycota</taxon>
        <taxon>Pezizomycotina</taxon>
        <taxon>Eurotiomycetes</taxon>
        <taxon>Chaetothyriomycetidae</taxon>
        <taxon>Chaetothyriales</taxon>
        <taxon>Herpotrichiellaceae</taxon>
        <taxon>Phialophora</taxon>
    </lineage>
</organism>
<sequence length="472" mass="52440">MTFPLNARCRAERVASFSAVSTAGELVEKFDLKVDYGDYFKDYPDVTAKTSGRRRAILLPADSWTDLGWQWGPKKQAHFICHSQGGNTVRQMIALLKDGKLPGSQKGSDKWAISVSTLGTPYQGTTITDVIKDLLSKSGDDATKLIGRLFATLSFRSPAERAYDLQLDHWGICRQPGQSFSDMRARFEETGGPVKKWLDSQRNAFFDNSIEGVEALHQRAGGASPHVCYLTFSFHCTHPFPSWPPWVPAALSKFPISIYDIIQGFLRHIPAGQVAAFGIDLIRQNLTSVILWPLFQAIVTFHDFLKWVTAHVVNKLLEDQGFNLKLPGPGSYVPRKDVFPLMLPTVYAMGGSDPLANPEHSASRRAIVGNNSEKWLRNDGIVNTISMRGPSDAEIKDISVSNPFPLAKLRTGEDKTDVRGKYWHFGTTGYLDHADEIGVWTISDTCKHLTDMYKNLVALVSRIPPAEGIQTS</sequence>
<dbReference type="GO" id="GO:0016787">
    <property type="term" value="F:hydrolase activity"/>
    <property type="evidence" value="ECO:0007669"/>
    <property type="project" value="UniProtKB-KW"/>
</dbReference>
<dbReference type="SUPFAM" id="SSF53474">
    <property type="entry name" value="alpha/beta-Hydrolases"/>
    <property type="match status" value="1"/>
</dbReference>
<evidence type="ECO:0000313" key="8">
    <source>
        <dbReference type="Proteomes" id="UP000054266"/>
    </source>
</evidence>
<dbReference type="InterPro" id="IPR056304">
    <property type="entry name" value="Lip-like_C"/>
</dbReference>
<keyword evidence="2" id="KW-0964">Secreted</keyword>
<keyword evidence="3" id="KW-0732">Signal</keyword>
<keyword evidence="5" id="KW-0443">Lipid metabolism</keyword>
<dbReference type="AlphaFoldDB" id="A0A0D2E2Z8"/>
<dbReference type="InterPro" id="IPR029058">
    <property type="entry name" value="AB_hydrolase_fold"/>
</dbReference>
<dbReference type="Proteomes" id="UP000054266">
    <property type="component" value="Unassembled WGS sequence"/>
</dbReference>
<keyword evidence="4" id="KW-0378">Hydrolase</keyword>
<evidence type="ECO:0000256" key="3">
    <source>
        <dbReference type="ARBA" id="ARBA00022729"/>
    </source>
</evidence>
<evidence type="ECO:0000256" key="4">
    <source>
        <dbReference type="ARBA" id="ARBA00022801"/>
    </source>
</evidence>
<accession>A0A0D2E2Z8</accession>
<feature type="domain" description="Lipase-like C-terminal" evidence="6">
    <location>
        <begin position="70"/>
        <end position="239"/>
    </location>
</feature>
<evidence type="ECO:0000256" key="5">
    <source>
        <dbReference type="ARBA" id="ARBA00023098"/>
    </source>
</evidence>
<evidence type="ECO:0000256" key="1">
    <source>
        <dbReference type="ARBA" id="ARBA00004613"/>
    </source>
</evidence>
<dbReference type="Pfam" id="PF24708">
    <property type="entry name" value="Lip_C"/>
    <property type="match status" value="1"/>
</dbReference>
<protein>
    <recommendedName>
        <fullName evidence="6">Lipase-like C-terminal domain-containing protein</fullName>
    </recommendedName>
</protein>
<dbReference type="EMBL" id="KN846958">
    <property type="protein sequence ID" value="KIW68712.1"/>
    <property type="molecule type" value="Genomic_DNA"/>
</dbReference>
<evidence type="ECO:0000256" key="2">
    <source>
        <dbReference type="ARBA" id="ARBA00022525"/>
    </source>
</evidence>